<protein>
    <submittedName>
        <fullName evidence="1">Uncharacterized protein</fullName>
    </submittedName>
</protein>
<proteinExistence type="predicted"/>
<dbReference type="EMBL" id="CAJVCH010540563">
    <property type="protein sequence ID" value="CAG7826630.1"/>
    <property type="molecule type" value="Genomic_DNA"/>
</dbReference>
<reference evidence="1" key="1">
    <citation type="submission" date="2021-06" db="EMBL/GenBank/DDBJ databases">
        <authorList>
            <person name="Hodson N. C."/>
            <person name="Mongue J. A."/>
            <person name="Jaron S. K."/>
        </authorList>
    </citation>
    <scope>NUCLEOTIDE SEQUENCE</scope>
</reference>
<organism evidence="1 2">
    <name type="scientific">Allacma fusca</name>
    <dbReference type="NCBI Taxonomy" id="39272"/>
    <lineage>
        <taxon>Eukaryota</taxon>
        <taxon>Metazoa</taxon>
        <taxon>Ecdysozoa</taxon>
        <taxon>Arthropoda</taxon>
        <taxon>Hexapoda</taxon>
        <taxon>Collembola</taxon>
        <taxon>Symphypleona</taxon>
        <taxon>Sminthuridae</taxon>
        <taxon>Allacma</taxon>
    </lineage>
</organism>
<name>A0A8J2L7T2_9HEXA</name>
<keyword evidence="2" id="KW-1185">Reference proteome</keyword>
<comment type="caution">
    <text evidence="1">The sequence shown here is derived from an EMBL/GenBank/DDBJ whole genome shotgun (WGS) entry which is preliminary data.</text>
</comment>
<evidence type="ECO:0000313" key="1">
    <source>
        <dbReference type="EMBL" id="CAG7826630.1"/>
    </source>
</evidence>
<evidence type="ECO:0000313" key="2">
    <source>
        <dbReference type="Proteomes" id="UP000708208"/>
    </source>
</evidence>
<sequence>MSNFLDSDLIDPHYLVRRGSKHREPLKVDESFSEAFSFKGDPTGCSFLCSFAIISRGLRLVFRCWNKYDGAIYFGIGLTPVDVSTDNTLDSELFIPQFEISRTPDVWITNGWSVDPVELFVTQGNLLIGGHIFSCVVETVNCLSVPLNNRNGWCRNSEAKNVLPMQILPLHRERFFMSDEIILEAMFSYEIISTDLALVIALKVGCGGKSFAAAFMPFPVVTGKKQVEELLDENQWKTHDYKKYSKAFEKMTLIAIRNIRAGILMTEEDKSVLKIRIFAV</sequence>
<dbReference type="Proteomes" id="UP000708208">
    <property type="component" value="Unassembled WGS sequence"/>
</dbReference>
<gene>
    <name evidence="1" type="ORF">AFUS01_LOCUS36675</name>
</gene>
<accession>A0A8J2L7T2</accession>
<dbReference type="AlphaFoldDB" id="A0A8J2L7T2"/>